<sequence>MASITSNSGPCSSQQRVSRHRATSQSATNATRLLSASLPLCPHNSSSLDHTANQVWAVLEAAQWGNLTAGCQTSREVASQLYAVRRPFVNAECRYPTLVFLGAANRALMPKSVVELLYFQTRSIGYSSLCTSSTTRSTKVLSALKESVDEALRNKVRAIES</sequence>
<dbReference type="EMBL" id="FJVC01000118">
    <property type="protein sequence ID" value="CZT43275.1"/>
    <property type="molecule type" value="Genomic_DNA"/>
</dbReference>
<evidence type="ECO:0000256" key="1">
    <source>
        <dbReference type="SAM" id="MobiDB-lite"/>
    </source>
</evidence>
<accession>A0A1E1M3W3</accession>
<feature type="region of interest" description="Disordered" evidence="1">
    <location>
        <begin position="1"/>
        <end position="24"/>
    </location>
</feature>
<gene>
    <name evidence="2" type="ORF">RSE6_03284</name>
</gene>
<dbReference type="Proteomes" id="UP000177625">
    <property type="component" value="Unassembled WGS sequence"/>
</dbReference>
<keyword evidence="3" id="KW-1185">Reference proteome</keyword>
<evidence type="ECO:0000313" key="2">
    <source>
        <dbReference type="EMBL" id="CZT43275.1"/>
    </source>
</evidence>
<evidence type="ECO:0000313" key="3">
    <source>
        <dbReference type="Proteomes" id="UP000177625"/>
    </source>
</evidence>
<feature type="compositionally biased region" description="Polar residues" evidence="1">
    <location>
        <begin position="1"/>
        <end position="16"/>
    </location>
</feature>
<protein>
    <submittedName>
        <fullName evidence="2">Uncharacterized protein</fullName>
    </submittedName>
</protein>
<name>A0A1E1M3W3_RHYSE</name>
<proteinExistence type="predicted"/>
<dbReference type="AlphaFoldDB" id="A0A1E1M3W3"/>
<organism evidence="2 3">
    <name type="scientific">Rhynchosporium secalis</name>
    <name type="common">Barley scald fungus</name>
    <dbReference type="NCBI Taxonomy" id="38038"/>
    <lineage>
        <taxon>Eukaryota</taxon>
        <taxon>Fungi</taxon>
        <taxon>Dikarya</taxon>
        <taxon>Ascomycota</taxon>
        <taxon>Pezizomycotina</taxon>
        <taxon>Leotiomycetes</taxon>
        <taxon>Helotiales</taxon>
        <taxon>Ploettnerulaceae</taxon>
        <taxon>Rhynchosporium</taxon>
    </lineage>
</organism>
<reference evidence="3" key="1">
    <citation type="submission" date="2016-03" db="EMBL/GenBank/DDBJ databases">
        <authorList>
            <person name="Guldener U."/>
        </authorList>
    </citation>
    <scope>NUCLEOTIDE SEQUENCE [LARGE SCALE GENOMIC DNA]</scope>
</reference>